<evidence type="ECO:0000313" key="5">
    <source>
        <dbReference type="EMBL" id="EPX83736.1"/>
    </source>
</evidence>
<dbReference type="PANTHER" id="PTHR43080:SF2">
    <property type="entry name" value="CBS DOMAIN-CONTAINING PROTEIN"/>
    <property type="match status" value="1"/>
</dbReference>
<keyword evidence="6" id="KW-1185">Reference proteome</keyword>
<dbReference type="STRING" id="1123237.Salmuc_03637"/>
<dbReference type="PROSITE" id="PS51371">
    <property type="entry name" value="CBS"/>
    <property type="match status" value="2"/>
</dbReference>
<dbReference type="AlphaFoldDB" id="S9QQR2"/>
<keyword evidence="3" id="KW-1133">Transmembrane helix</keyword>
<dbReference type="HOGENOM" id="CLU_1073203_0_0_5"/>
<organism evidence="5 6">
    <name type="scientific">Salipiger mucosus DSM 16094</name>
    <dbReference type="NCBI Taxonomy" id="1123237"/>
    <lineage>
        <taxon>Bacteria</taxon>
        <taxon>Pseudomonadati</taxon>
        <taxon>Pseudomonadota</taxon>
        <taxon>Alphaproteobacteria</taxon>
        <taxon>Rhodobacterales</taxon>
        <taxon>Roseobacteraceae</taxon>
        <taxon>Salipiger</taxon>
    </lineage>
</organism>
<dbReference type="EMBL" id="APVH01000014">
    <property type="protein sequence ID" value="EPX83736.1"/>
    <property type="molecule type" value="Genomic_DNA"/>
</dbReference>
<dbReference type="InterPro" id="IPR051257">
    <property type="entry name" value="Diverse_CBS-Domain"/>
</dbReference>
<sequence>MTAAMSPDAVAELGFWFALSPIAVGTAFLVMVATGYARITGRHYPFRQFDDASRHGTEDRDPEERLGLSEDELTGILERYSQSFNIGVEDLARLIGAAELQVAAQSTGPLSAQDIMSRNLVTVRQDTDIGTIAELFTRHKFTSLPVVDSDDRFLGVIFQMDLIVQTRSDATRLKRGYWPALKRLLDREREAPTRAGDIMRVACPRATTETPIGVLLHMVADGDTDAVPIIEYGKPVGIVTRTDMLAAMARRVVHAGAVG</sequence>
<gene>
    <name evidence="5" type="ORF">Salmuc_03637</name>
</gene>
<feature type="domain" description="CBS" evidence="4">
    <location>
        <begin position="199"/>
        <end position="256"/>
    </location>
</feature>
<reference evidence="6" key="1">
    <citation type="journal article" date="2014" name="Stand. Genomic Sci.">
        <title>Genome sequence of the exopolysaccharide-producing Salipiger mucosus type strain (DSM 16094(T)), a moderately halophilic member of the Roseobacter clade.</title>
        <authorList>
            <person name="Riedel T."/>
            <person name="Spring S."/>
            <person name="Fiebig A."/>
            <person name="Petersen J."/>
            <person name="Kyrpides N.C."/>
            <person name="Goker M."/>
            <person name="Klenk H.P."/>
        </authorList>
    </citation>
    <scope>NUCLEOTIDE SEQUENCE [LARGE SCALE GENOMIC DNA]</scope>
    <source>
        <strain evidence="6">DSM 16094</strain>
    </source>
</reference>
<dbReference type="Proteomes" id="UP000015347">
    <property type="component" value="Unassembled WGS sequence"/>
</dbReference>
<name>S9QQR2_9RHOB</name>
<evidence type="ECO:0000256" key="1">
    <source>
        <dbReference type="ARBA" id="ARBA00023122"/>
    </source>
</evidence>
<evidence type="ECO:0000313" key="6">
    <source>
        <dbReference type="Proteomes" id="UP000015347"/>
    </source>
</evidence>
<proteinExistence type="predicted"/>
<dbReference type="eggNOG" id="COG3448">
    <property type="taxonomic scope" value="Bacteria"/>
</dbReference>
<evidence type="ECO:0000256" key="2">
    <source>
        <dbReference type="PROSITE-ProRule" id="PRU00703"/>
    </source>
</evidence>
<dbReference type="Pfam" id="PF00571">
    <property type="entry name" value="CBS"/>
    <property type="match status" value="2"/>
</dbReference>
<evidence type="ECO:0000256" key="3">
    <source>
        <dbReference type="SAM" id="Phobius"/>
    </source>
</evidence>
<feature type="domain" description="CBS" evidence="4">
    <location>
        <begin position="116"/>
        <end position="173"/>
    </location>
</feature>
<dbReference type="PANTHER" id="PTHR43080">
    <property type="entry name" value="CBS DOMAIN-CONTAINING PROTEIN CBSX3, MITOCHONDRIAL"/>
    <property type="match status" value="1"/>
</dbReference>
<keyword evidence="3" id="KW-0472">Membrane</keyword>
<keyword evidence="3" id="KW-0812">Transmembrane</keyword>
<evidence type="ECO:0000259" key="4">
    <source>
        <dbReference type="PROSITE" id="PS51371"/>
    </source>
</evidence>
<dbReference type="Gene3D" id="3.10.580.10">
    <property type="entry name" value="CBS-domain"/>
    <property type="match status" value="1"/>
</dbReference>
<comment type="caution">
    <text evidence="5">The sequence shown here is derived from an EMBL/GenBank/DDBJ whole genome shotgun (WGS) entry which is preliminary data.</text>
</comment>
<feature type="transmembrane region" description="Helical" evidence="3">
    <location>
        <begin position="15"/>
        <end position="37"/>
    </location>
</feature>
<dbReference type="InterPro" id="IPR000644">
    <property type="entry name" value="CBS_dom"/>
</dbReference>
<dbReference type="SUPFAM" id="SSF54631">
    <property type="entry name" value="CBS-domain pair"/>
    <property type="match status" value="1"/>
</dbReference>
<protein>
    <submittedName>
        <fullName evidence="5">CBS-domain protein-containing membrane protein</fullName>
    </submittedName>
</protein>
<keyword evidence="1 2" id="KW-0129">CBS domain</keyword>
<accession>S9QQR2</accession>
<dbReference type="SMART" id="SM00116">
    <property type="entry name" value="CBS"/>
    <property type="match status" value="2"/>
</dbReference>
<dbReference type="InterPro" id="IPR046342">
    <property type="entry name" value="CBS_dom_sf"/>
</dbReference>